<protein>
    <submittedName>
        <fullName evidence="4">Piso0_001036 protein</fullName>
    </submittedName>
</protein>
<accession>G8YQR4</accession>
<feature type="compositionally biased region" description="Basic and acidic residues" evidence="2">
    <location>
        <begin position="29"/>
        <end position="47"/>
    </location>
</feature>
<proteinExistence type="predicted"/>
<dbReference type="AlphaFoldDB" id="G8YQR4"/>
<dbReference type="Proteomes" id="UP000005222">
    <property type="component" value="Chromosome D"/>
</dbReference>
<reference evidence="5" key="2">
    <citation type="journal article" date="2012" name="G3 (Bethesda)">
        <title>Pichia sorbitophila, an interspecies yeast hybrid reveals early steps of genome resolution following polyploidization.</title>
        <authorList>
            <person name="Leh Louis V."/>
            <person name="Despons L."/>
            <person name="Friedrich A."/>
            <person name="Martin T."/>
            <person name="Durrens P."/>
            <person name="Casaregola S."/>
            <person name="Neuveglise C."/>
            <person name="Fairhead C."/>
            <person name="Marck C."/>
            <person name="Cruz J.A."/>
            <person name="Straub M.L."/>
            <person name="Kugler V."/>
            <person name="Sacerdot C."/>
            <person name="Uzunov Z."/>
            <person name="Thierry A."/>
            <person name="Weiss S."/>
            <person name="Bleykasten C."/>
            <person name="De Montigny J."/>
            <person name="Jacques N."/>
            <person name="Jung P."/>
            <person name="Lemaire M."/>
            <person name="Mallet S."/>
            <person name="Morel G."/>
            <person name="Richard G.F."/>
            <person name="Sarkar A."/>
            <person name="Savel G."/>
            <person name="Schacherer J."/>
            <person name="Seret M.L."/>
            <person name="Talla E."/>
            <person name="Samson G."/>
            <person name="Jubin C."/>
            <person name="Poulain J."/>
            <person name="Vacherie B."/>
            <person name="Barbe V."/>
            <person name="Pelletier E."/>
            <person name="Sherman D.J."/>
            <person name="Westhof E."/>
            <person name="Weissenbach J."/>
            <person name="Baret P.V."/>
            <person name="Wincker P."/>
            <person name="Gaillardin C."/>
            <person name="Dujon B."/>
            <person name="Souciet J.L."/>
        </authorList>
    </citation>
    <scope>NUCLEOTIDE SEQUENCE [LARGE SCALE GENOMIC DNA]</scope>
    <source>
        <strain evidence="5">ATCC MYA-4447 / BCRC 22081 / CBS 7064 / NBRC 10061 / NRRL Y-12695</strain>
    </source>
</reference>
<dbReference type="EMBL" id="FO082056">
    <property type="protein sequence ID" value="CCE78999.1"/>
    <property type="molecule type" value="Genomic_DNA"/>
</dbReference>
<feature type="compositionally biased region" description="Basic and acidic residues" evidence="2">
    <location>
        <begin position="285"/>
        <end position="301"/>
    </location>
</feature>
<feature type="region of interest" description="Disordered" evidence="2">
    <location>
        <begin position="285"/>
        <end position="314"/>
    </location>
</feature>
<name>G8YQR4_PICSO</name>
<evidence type="ECO:0000313" key="3">
    <source>
        <dbReference type="EMBL" id="CCE78413.1"/>
    </source>
</evidence>
<reference evidence="4" key="1">
    <citation type="submission" date="2011-10" db="EMBL/GenBank/DDBJ databases">
        <authorList>
            <person name="Genoscope - CEA"/>
        </authorList>
    </citation>
    <scope>NUCLEOTIDE SEQUENCE</scope>
</reference>
<gene>
    <name evidence="4" type="primary">Piso0_001036</name>
    <name evidence="3" type="ORF">GNLVRS01_PISO0C09484g</name>
    <name evidence="4" type="ORF">GNLVRS01_PISO0D09551g</name>
</gene>
<feature type="coiled-coil region" evidence="1">
    <location>
        <begin position="181"/>
        <end position="242"/>
    </location>
</feature>
<dbReference type="HOGENOM" id="CLU_885988_0_0_1"/>
<organism evidence="4 5">
    <name type="scientific">Pichia sorbitophila (strain ATCC MYA-4447 / BCRC 22081 / CBS 7064 / NBRC 10061 / NRRL Y-12695)</name>
    <name type="common">Hybrid yeast</name>
    <dbReference type="NCBI Taxonomy" id="559304"/>
    <lineage>
        <taxon>Eukaryota</taxon>
        <taxon>Fungi</taxon>
        <taxon>Dikarya</taxon>
        <taxon>Ascomycota</taxon>
        <taxon>Saccharomycotina</taxon>
        <taxon>Pichiomycetes</taxon>
        <taxon>Debaryomycetaceae</taxon>
        <taxon>Millerozyma</taxon>
    </lineage>
</organism>
<dbReference type="EMBL" id="FO082057">
    <property type="protein sequence ID" value="CCE78413.1"/>
    <property type="molecule type" value="Genomic_DNA"/>
</dbReference>
<keyword evidence="5" id="KW-1185">Reference proteome</keyword>
<dbReference type="Proteomes" id="UP000005222">
    <property type="component" value="Chromosome C"/>
</dbReference>
<dbReference type="OrthoDB" id="4082794at2759"/>
<dbReference type="eggNOG" id="ENOG502RQ1S">
    <property type="taxonomic scope" value="Eukaryota"/>
</dbReference>
<feature type="region of interest" description="Disordered" evidence="2">
    <location>
        <begin position="24"/>
        <end position="47"/>
    </location>
</feature>
<evidence type="ECO:0000313" key="5">
    <source>
        <dbReference type="Proteomes" id="UP000005222"/>
    </source>
</evidence>
<evidence type="ECO:0000313" key="4">
    <source>
        <dbReference type="EMBL" id="CCE78999.1"/>
    </source>
</evidence>
<evidence type="ECO:0000256" key="2">
    <source>
        <dbReference type="SAM" id="MobiDB-lite"/>
    </source>
</evidence>
<sequence>MEKEEFTNNHHTFDKAKGVLQELSLNRGKSVEDAKQAVERRSSRSDTENMEGDIIIEYLNRLEGLAQQTGVDVEQLCDRSKNNNNHLNRLLNTISDYSEQVAGESNTTRREVSTILTNLEALSSEIKNYNAAVTLKSDTSLKGKSEEAKEKGAFNPNEFHEGINKIESFIEKHSTSNEEHISNLSRQVENQNKVIEEMTKKLQLASDVKSWEQKVASLETRYSDLKQLYEEKYSQLQDLRHEYTSFLESVADGAPSTHKNPYYPDDLQGSTLKLDKVRKFHSDRIKDIENRQEDAYNKEPSRIVSTPLPKDELD</sequence>
<evidence type="ECO:0000256" key="1">
    <source>
        <dbReference type="SAM" id="Coils"/>
    </source>
</evidence>
<keyword evidence="1" id="KW-0175">Coiled coil</keyword>
<dbReference type="InParanoid" id="G8YQR4"/>